<protein>
    <recommendedName>
        <fullName evidence="2">UPF0102 protein NDO55_05050</fullName>
    </recommendedName>
</protein>
<evidence type="ECO:0000313" key="4">
    <source>
        <dbReference type="Proteomes" id="UP001155128"/>
    </source>
</evidence>
<dbReference type="GO" id="GO:0003676">
    <property type="term" value="F:nucleic acid binding"/>
    <property type="evidence" value="ECO:0007669"/>
    <property type="project" value="InterPro"/>
</dbReference>
<dbReference type="AlphaFoldDB" id="A0A9X2J2M8"/>
<dbReference type="InterPro" id="IPR011856">
    <property type="entry name" value="tRNA_endonuc-like_dom_sf"/>
</dbReference>
<evidence type="ECO:0000256" key="2">
    <source>
        <dbReference type="HAMAP-Rule" id="MF_00048"/>
    </source>
</evidence>
<dbReference type="RefSeq" id="WP_252115542.1">
    <property type="nucleotide sequence ID" value="NZ_JAMSHT010000001.1"/>
</dbReference>
<dbReference type="PANTHER" id="PTHR34039">
    <property type="entry name" value="UPF0102 PROTEIN YRAN"/>
    <property type="match status" value="1"/>
</dbReference>
<dbReference type="EMBL" id="JAMSHT010000001">
    <property type="protein sequence ID" value="MCM8557185.1"/>
    <property type="molecule type" value="Genomic_DNA"/>
</dbReference>
<dbReference type="Pfam" id="PF02021">
    <property type="entry name" value="UPF0102"/>
    <property type="match status" value="1"/>
</dbReference>
<sequence length="117" mass="13733">MNRQEAEARGRRGERIAAWWLRLKGWRILDKRVRTPVGEIDLIARRGKQVAFVEVKTRRTIEEAELFLDEYQLRRVAAAADALSHDYVAQGYDVRIDAVLWAPGSRPYHMENVWQGW</sequence>
<name>A0A9X2J2M8_9SPHN</name>
<dbReference type="Proteomes" id="UP001155128">
    <property type="component" value="Unassembled WGS sequence"/>
</dbReference>
<dbReference type="PANTHER" id="PTHR34039:SF1">
    <property type="entry name" value="UPF0102 PROTEIN YRAN"/>
    <property type="match status" value="1"/>
</dbReference>
<dbReference type="InterPro" id="IPR011335">
    <property type="entry name" value="Restrct_endonuc-II-like"/>
</dbReference>
<reference evidence="3" key="1">
    <citation type="submission" date="2022-06" db="EMBL/GenBank/DDBJ databases">
        <title>Sphingomicrobium sedimins sp. nov., a marine bacterium isolated from tidal flat.</title>
        <authorList>
            <person name="Kim C.-H."/>
            <person name="Yoo Y."/>
            <person name="Kim J.-J."/>
        </authorList>
    </citation>
    <scope>NUCLEOTIDE SEQUENCE</scope>
    <source>
        <strain evidence="3">GRR-S6-50</strain>
    </source>
</reference>
<evidence type="ECO:0000313" key="3">
    <source>
        <dbReference type="EMBL" id="MCM8557185.1"/>
    </source>
</evidence>
<proteinExistence type="inferred from homology"/>
<gene>
    <name evidence="3" type="ORF">NDO55_05050</name>
</gene>
<dbReference type="HAMAP" id="MF_00048">
    <property type="entry name" value="UPF0102"/>
    <property type="match status" value="1"/>
</dbReference>
<comment type="similarity">
    <text evidence="1 2">Belongs to the UPF0102 family.</text>
</comment>
<keyword evidence="4" id="KW-1185">Reference proteome</keyword>
<dbReference type="InterPro" id="IPR003509">
    <property type="entry name" value="UPF0102_YraN-like"/>
</dbReference>
<accession>A0A9X2J2M8</accession>
<dbReference type="Gene3D" id="3.40.1350.10">
    <property type="match status" value="1"/>
</dbReference>
<organism evidence="3 4">
    <name type="scientific">Sphingomicrobium sediminis</name>
    <dbReference type="NCBI Taxonomy" id="2950949"/>
    <lineage>
        <taxon>Bacteria</taxon>
        <taxon>Pseudomonadati</taxon>
        <taxon>Pseudomonadota</taxon>
        <taxon>Alphaproteobacteria</taxon>
        <taxon>Sphingomonadales</taxon>
        <taxon>Sphingomonadaceae</taxon>
        <taxon>Sphingomicrobium</taxon>
    </lineage>
</organism>
<evidence type="ECO:0000256" key="1">
    <source>
        <dbReference type="ARBA" id="ARBA00006738"/>
    </source>
</evidence>
<comment type="caution">
    <text evidence="3">The sequence shown here is derived from an EMBL/GenBank/DDBJ whole genome shotgun (WGS) entry which is preliminary data.</text>
</comment>
<dbReference type="SUPFAM" id="SSF52980">
    <property type="entry name" value="Restriction endonuclease-like"/>
    <property type="match status" value="1"/>
</dbReference>